<dbReference type="InterPro" id="IPR013901">
    <property type="entry name" value="Anthrone_oxy"/>
</dbReference>
<name>A0A1M5V0F1_9BRAD</name>
<organism evidence="2 3">
    <name type="scientific">Bradyrhizobium erythrophlei</name>
    <dbReference type="NCBI Taxonomy" id="1437360"/>
    <lineage>
        <taxon>Bacteria</taxon>
        <taxon>Pseudomonadati</taxon>
        <taxon>Pseudomonadota</taxon>
        <taxon>Alphaproteobacteria</taxon>
        <taxon>Hyphomicrobiales</taxon>
        <taxon>Nitrobacteraceae</taxon>
        <taxon>Bradyrhizobium</taxon>
    </lineage>
</organism>
<proteinExistence type="predicted"/>
<dbReference type="OrthoDB" id="7473921at2"/>
<reference evidence="2 3" key="1">
    <citation type="submission" date="2016-11" db="EMBL/GenBank/DDBJ databases">
        <authorList>
            <person name="Jaros S."/>
            <person name="Januszkiewicz K."/>
            <person name="Wedrychowicz H."/>
        </authorList>
    </citation>
    <scope>NUCLEOTIDE SEQUENCE [LARGE SCALE GENOMIC DNA]</scope>
    <source>
        <strain evidence="2 3">GAS138</strain>
    </source>
</reference>
<evidence type="ECO:0000256" key="1">
    <source>
        <dbReference type="SAM" id="Phobius"/>
    </source>
</evidence>
<evidence type="ECO:0000313" key="3">
    <source>
        <dbReference type="Proteomes" id="UP000189796"/>
    </source>
</evidence>
<gene>
    <name evidence="2" type="ORF">SAMN05443248_5690</name>
</gene>
<feature type="transmembrane region" description="Helical" evidence="1">
    <location>
        <begin position="48"/>
        <end position="68"/>
    </location>
</feature>
<evidence type="ECO:0000313" key="2">
    <source>
        <dbReference type="EMBL" id="SHH68721.1"/>
    </source>
</evidence>
<dbReference type="EMBL" id="LT670817">
    <property type="protein sequence ID" value="SHH68721.1"/>
    <property type="molecule type" value="Genomic_DNA"/>
</dbReference>
<dbReference type="PANTHER" id="PTHR36535:SF1">
    <property type="entry name" value="DUF1772 DOMAIN-CONTAINING PROTEIN"/>
    <property type="match status" value="1"/>
</dbReference>
<keyword evidence="1" id="KW-1133">Transmembrane helix</keyword>
<dbReference type="PANTHER" id="PTHR36535">
    <property type="entry name" value="YALI0E30327P"/>
    <property type="match status" value="1"/>
</dbReference>
<sequence length="144" mass="15434">MAFGHLALIAAAIFTGAALYVNVAEQPARLLLDDRALLTEWKPSYKRGAAMQAPLALLGCLVGLIAWWRTSHPGFLIGAVAMIAPWPWTLIGIKPTNDALLATEPDRAGPRTRALVVKWGALHGVRTALGALATVAFLWACMPR</sequence>
<keyword evidence="1" id="KW-0472">Membrane</keyword>
<dbReference type="Pfam" id="PF08592">
    <property type="entry name" value="Anthrone_oxy"/>
    <property type="match status" value="1"/>
</dbReference>
<dbReference type="Proteomes" id="UP000189796">
    <property type="component" value="Chromosome I"/>
</dbReference>
<dbReference type="AlphaFoldDB" id="A0A1M5V0F1"/>
<accession>A0A1M5V0F1</accession>
<dbReference type="RefSeq" id="WP_079607536.1">
    <property type="nucleotide sequence ID" value="NZ_LT670817.1"/>
</dbReference>
<feature type="transmembrane region" description="Helical" evidence="1">
    <location>
        <begin position="121"/>
        <end position="141"/>
    </location>
</feature>
<feature type="transmembrane region" description="Helical" evidence="1">
    <location>
        <begin position="75"/>
        <end position="93"/>
    </location>
</feature>
<protein>
    <recommendedName>
        <fullName evidence="4">DUF1772 domain-containing protein</fullName>
    </recommendedName>
</protein>
<evidence type="ECO:0008006" key="4">
    <source>
        <dbReference type="Google" id="ProtNLM"/>
    </source>
</evidence>
<keyword evidence="1" id="KW-0812">Transmembrane</keyword>